<dbReference type="GO" id="GO:0009279">
    <property type="term" value="C:cell outer membrane"/>
    <property type="evidence" value="ECO:0007669"/>
    <property type="project" value="UniProtKB-SubCell"/>
</dbReference>
<dbReference type="Proteomes" id="UP000006772">
    <property type="component" value="Unassembled WGS sequence"/>
</dbReference>
<evidence type="ECO:0000256" key="6">
    <source>
        <dbReference type="ARBA" id="ARBA00022692"/>
    </source>
</evidence>
<evidence type="ECO:0000313" key="20">
    <source>
        <dbReference type="Proteomes" id="UP000006772"/>
    </source>
</evidence>
<dbReference type="GO" id="GO:0015891">
    <property type="term" value="P:siderophore transport"/>
    <property type="evidence" value="ECO:0007669"/>
    <property type="project" value="InterPro"/>
</dbReference>
<dbReference type="EMBL" id="AEEC02000028">
    <property type="protein sequence ID" value="EOA03415.1"/>
    <property type="molecule type" value="Genomic_DNA"/>
</dbReference>
<dbReference type="RefSeq" id="WP_006712659.1">
    <property type="nucleotide sequence ID" value="NZ_AEEC02000028.1"/>
</dbReference>
<evidence type="ECO:0000256" key="3">
    <source>
        <dbReference type="ARBA" id="ARBA00022448"/>
    </source>
</evidence>
<gene>
    <name evidence="19" type="ORF">HFRIS_017874</name>
</gene>
<dbReference type="InterPro" id="IPR000531">
    <property type="entry name" value="Beta-barrel_TonB"/>
</dbReference>
<evidence type="ECO:0000256" key="15">
    <source>
        <dbReference type="PROSITE-ProRule" id="PRU10144"/>
    </source>
</evidence>
<keyword evidence="10 16" id="KW-0798">TonB box</keyword>
<keyword evidence="8" id="KW-0408">Iron</keyword>
<evidence type="ECO:0000256" key="4">
    <source>
        <dbReference type="ARBA" id="ARBA00022452"/>
    </source>
</evidence>
<dbReference type="PROSITE" id="PS01156">
    <property type="entry name" value="TONB_DEPENDENT_REC_2"/>
    <property type="match status" value="1"/>
</dbReference>
<evidence type="ECO:0000256" key="1">
    <source>
        <dbReference type="ARBA" id="ARBA00004571"/>
    </source>
</evidence>
<protein>
    <submittedName>
        <fullName evidence="19">Ferric siderophore receptor</fullName>
    </submittedName>
</protein>
<keyword evidence="6 14" id="KW-0812">Transmembrane</keyword>
<evidence type="ECO:0000256" key="10">
    <source>
        <dbReference type="ARBA" id="ARBA00023077"/>
    </source>
</evidence>
<dbReference type="SMART" id="SM00965">
    <property type="entry name" value="STN"/>
    <property type="match status" value="1"/>
</dbReference>
<keyword evidence="4 14" id="KW-1134">Transmembrane beta strand</keyword>
<organism evidence="19 20">
    <name type="scientific">Herbaspirillum frisingense GSF30</name>
    <dbReference type="NCBI Taxonomy" id="864073"/>
    <lineage>
        <taxon>Bacteria</taxon>
        <taxon>Pseudomonadati</taxon>
        <taxon>Pseudomonadota</taxon>
        <taxon>Betaproteobacteria</taxon>
        <taxon>Burkholderiales</taxon>
        <taxon>Oxalobacteraceae</taxon>
        <taxon>Herbaspirillum</taxon>
    </lineage>
</organism>
<keyword evidence="13 14" id="KW-0998">Cell outer membrane</keyword>
<dbReference type="AlphaFoldDB" id="A0AAI9ICF3"/>
<comment type="similarity">
    <text evidence="2 14 16">Belongs to the TonB-dependent receptor family.</text>
</comment>
<keyword evidence="11 14" id="KW-0472">Membrane</keyword>
<evidence type="ECO:0000256" key="5">
    <source>
        <dbReference type="ARBA" id="ARBA00022496"/>
    </source>
</evidence>
<feature type="short sequence motif" description="TonB C-terminal box" evidence="15">
    <location>
        <begin position="798"/>
        <end position="815"/>
    </location>
</feature>
<accession>A0AAI9ICF3</accession>
<keyword evidence="5" id="KW-0410">Iron transport</keyword>
<evidence type="ECO:0000259" key="18">
    <source>
        <dbReference type="SMART" id="SM00965"/>
    </source>
</evidence>
<keyword evidence="7" id="KW-0732">Signal</keyword>
<feature type="domain" description="Secretin/TonB short N-terminal" evidence="18">
    <location>
        <begin position="85"/>
        <end position="136"/>
    </location>
</feature>
<dbReference type="InterPro" id="IPR037066">
    <property type="entry name" value="Plug_dom_sf"/>
</dbReference>
<dbReference type="Gene3D" id="2.170.130.10">
    <property type="entry name" value="TonB-dependent receptor, plug domain"/>
    <property type="match status" value="1"/>
</dbReference>
<dbReference type="NCBIfam" id="TIGR01783">
    <property type="entry name" value="TonB-siderophor"/>
    <property type="match status" value="1"/>
</dbReference>
<evidence type="ECO:0000256" key="8">
    <source>
        <dbReference type="ARBA" id="ARBA00023004"/>
    </source>
</evidence>
<evidence type="ECO:0000256" key="7">
    <source>
        <dbReference type="ARBA" id="ARBA00022729"/>
    </source>
</evidence>
<feature type="region of interest" description="Disordered" evidence="17">
    <location>
        <begin position="1"/>
        <end position="24"/>
    </location>
</feature>
<evidence type="ECO:0000256" key="16">
    <source>
        <dbReference type="RuleBase" id="RU003357"/>
    </source>
</evidence>
<dbReference type="CDD" id="cd01347">
    <property type="entry name" value="ligand_gated_channel"/>
    <property type="match status" value="1"/>
</dbReference>
<dbReference type="SUPFAM" id="SSF56935">
    <property type="entry name" value="Porins"/>
    <property type="match status" value="1"/>
</dbReference>
<name>A0AAI9ICF3_9BURK</name>
<proteinExistence type="inferred from homology"/>
<evidence type="ECO:0000256" key="17">
    <source>
        <dbReference type="SAM" id="MobiDB-lite"/>
    </source>
</evidence>
<dbReference type="InterPro" id="IPR010917">
    <property type="entry name" value="TonB_rcpt_CS"/>
</dbReference>
<dbReference type="Pfam" id="PF00593">
    <property type="entry name" value="TonB_dep_Rec_b-barrel"/>
    <property type="match status" value="1"/>
</dbReference>
<dbReference type="Pfam" id="PF07660">
    <property type="entry name" value="STN"/>
    <property type="match status" value="1"/>
</dbReference>
<keyword evidence="9" id="KW-0406">Ion transport</keyword>
<dbReference type="InterPro" id="IPR036942">
    <property type="entry name" value="Beta-barrel_TonB_sf"/>
</dbReference>
<dbReference type="InterPro" id="IPR010105">
    <property type="entry name" value="TonB_sidphr_rcpt"/>
</dbReference>
<dbReference type="Pfam" id="PF07715">
    <property type="entry name" value="Plug"/>
    <property type="match status" value="1"/>
</dbReference>
<comment type="caution">
    <text evidence="19">The sequence shown here is derived from an EMBL/GenBank/DDBJ whole genome shotgun (WGS) entry which is preliminary data.</text>
</comment>
<sequence>MRHQSLRSTATTHRARGTTGATRPLRALSTTAHVLMAGSLLLAGVALVMPASAATPVAAEQSLPLSIPAGPLDQSLNRLAASARRLLVVDPALLRGRQAPAVEGNLSVSRALEQLLSGSGLVADQREDGSIHVRKLPAQSSSLPALTVVATSAVDPGAGLQRPASSGALGSRSLLETPFSITVVDKDDIQERQVTTVEQAFRYDPSVTSASGEYGRGSSLLVRGLGIDDTNGFKMDGLALPGWGNDLLPMEVFERVELLKGLSGFMYGFGSPGGIMNYVLKRPTDENLFAVDVGYKTGSLFSKHIDMGGRAGDDQRLGYRINLVQEQGGTYFKGGSLDRTVASLATDLRLTQDLKLSFDTVYARRKSNGNAFWGMSLASGLDLPTAIDPRTRQQPEGAYFSNENIVVSTGLEWQLNPDWKSSFNYRYAREDVDYVYGDISINDALGNTTTQVYGGLYSFQYQQLQAMLEGKLKTGAIGHQLVFGASRQQYEVLSDRASTSTALGSGNIYSDSRLSVGGISNAGHSQYRGSEIVQNALFASDTLSLGEQWSLIGGLRYTRFDQRGYNRVGVQTTTYQRSPVTPTVALMFKPLAGLTTYVSYVEALERGGTAGETTANAGEVMPPLKSKQIEAGVKVEQANWSATAAVFRMQRAAEYVNAANTLVQDGETRYQGLDLSGRYALTPALNLEGGLMWLDAKYQSDSADLAGKQVVGAPRMQATAGVRYRVAGVAGLSVNGGLRHVGRSKLDTGAPQRELSAYTVMDVGAVYRTRLSGKDVTFNAQVQNLADRRYWVYNGDSYIFAGAPRTLSLNARVEF</sequence>
<dbReference type="InterPro" id="IPR011662">
    <property type="entry name" value="Secretin/TonB_short_N"/>
</dbReference>
<dbReference type="GO" id="GO:0038023">
    <property type="term" value="F:signaling receptor activity"/>
    <property type="evidence" value="ECO:0007669"/>
    <property type="project" value="InterPro"/>
</dbReference>
<evidence type="ECO:0000256" key="14">
    <source>
        <dbReference type="PROSITE-ProRule" id="PRU01360"/>
    </source>
</evidence>
<keyword evidence="3 14" id="KW-0813">Transport</keyword>
<dbReference type="InterPro" id="IPR039426">
    <property type="entry name" value="TonB-dep_rcpt-like"/>
</dbReference>
<dbReference type="GO" id="GO:0015344">
    <property type="term" value="F:siderophore uptake transmembrane transporter activity"/>
    <property type="evidence" value="ECO:0007669"/>
    <property type="project" value="TreeGrafter"/>
</dbReference>
<feature type="compositionally biased region" description="Low complexity" evidence="17">
    <location>
        <begin position="9"/>
        <end position="23"/>
    </location>
</feature>
<keyword evidence="12 19" id="KW-0675">Receptor</keyword>
<evidence type="ECO:0000256" key="12">
    <source>
        <dbReference type="ARBA" id="ARBA00023170"/>
    </source>
</evidence>
<evidence type="ECO:0000256" key="13">
    <source>
        <dbReference type="ARBA" id="ARBA00023237"/>
    </source>
</evidence>
<dbReference type="Gene3D" id="3.55.50.30">
    <property type="match status" value="1"/>
</dbReference>
<reference evidence="19 20" key="1">
    <citation type="journal article" date="2013" name="Front. Microbiol.">
        <title>The genome of the endophytic bacterium H. frisingense GSF30(T) identifies diverse strategies in the Herbaspirillum genus to interact with plants.</title>
        <authorList>
            <person name="Straub D."/>
            <person name="Rothballer M."/>
            <person name="Hartmann A."/>
            <person name="Ludewig U."/>
        </authorList>
    </citation>
    <scope>NUCLEOTIDE SEQUENCE [LARGE SCALE GENOMIC DNA]</scope>
    <source>
        <strain evidence="19 20">GSF30</strain>
    </source>
</reference>
<evidence type="ECO:0000256" key="2">
    <source>
        <dbReference type="ARBA" id="ARBA00009810"/>
    </source>
</evidence>
<evidence type="ECO:0000256" key="11">
    <source>
        <dbReference type="ARBA" id="ARBA00023136"/>
    </source>
</evidence>
<dbReference type="Gene3D" id="2.40.170.20">
    <property type="entry name" value="TonB-dependent receptor, beta-barrel domain"/>
    <property type="match status" value="1"/>
</dbReference>
<dbReference type="PROSITE" id="PS52016">
    <property type="entry name" value="TONB_DEPENDENT_REC_3"/>
    <property type="match status" value="1"/>
</dbReference>
<evidence type="ECO:0000256" key="9">
    <source>
        <dbReference type="ARBA" id="ARBA00023065"/>
    </source>
</evidence>
<comment type="subcellular location">
    <subcellularLocation>
        <location evidence="1 14">Cell outer membrane</location>
        <topology evidence="1 14">Multi-pass membrane protein</topology>
    </subcellularLocation>
</comment>
<dbReference type="PANTHER" id="PTHR32552">
    <property type="entry name" value="FERRICHROME IRON RECEPTOR-RELATED"/>
    <property type="match status" value="1"/>
</dbReference>
<dbReference type="InterPro" id="IPR012910">
    <property type="entry name" value="Plug_dom"/>
</dbReference>
<evidence type="ECO:0000313" key="19">
    <source>
        <dbReference type="EMBL" id="EOA03415.1"/>
    </source>
</evidence>
<dbReference type="PANTHER" id="PTHR32552:SF82">
    <property type="entry name" value="FCUA PROTEIN"/>
    <property type="match status" value="1"/>
</dbReference>